<proteinExistence type="predicted"/>
<feature type="non-terminal residue" evidence="1">
    <location>
        <position position="1"/>
    </location>
</feature>
<sequence length="64" mass="7059">LIPDEQVHCPAGQLQRCISTDSLDSAASSIIEVNRDVPMANMTLKYDESLFSFNFTQVGINQQA</sequence>
<dbReference type="EMBL" id="JOJR01011592">
    <property type="protein sequence ID" value="RCN25504.1"/>
    <property type="molecule type" value="Genomic_DNA"/>
</dbReference>
<dbReference type="AlphaFoldDB" id="A0A368F0A2"/>
<comment type="caution">
    <text evidence="1">The sequence shown here is derived from an EMBL/GenBank/DDBJ whole genome shotgun (WGS) entry which is preliminary data.</text>
</comment>
<accession>A0A368F0A2</accession>
<keyword evidence="2" id="KW-1185">Reference proteome</keyword>
<evidence type="ECO:0000313" key="1">
    <source>
        <dbReference type="EMBL" id="RCN25504.1"/>
    </source>
</evidence>
<reference evidence="1 2" key="1">
    <citation type="submission" date="2014-10" db="EMBL/GenBank/DDBJ databases">
        <title>Draft genome of the hookworm Ancylostoma caninum.</title>
        <authorList>
            <person name="Mitreva M."/>
        </authorList>
    </citation>
    <scope>NUCLEOTIDE SEQUENCE [LARGE SCALE GENOMIC DNA]</scope>
    <source>
        <strain evidence="1 2">Baltimore</strain>
    </source>
</reference>
<organism evidence="1 2">
    <name type="scientific">Ancylostoma caninum</name>
    <name type="common">Dog hookworm</name>
    <dbReference type="NCBI Taxonomy" id="29170"/>
    <lineage>
        <taxon>Eukaryota</taxon>
        <taxon>Metazoa</taxon>
        <taxon>Ecdysozoa</taxon>
        <taxon>Nematoda</taxon>
        <taxon>Chromadorea</taxon>
        <taxon>Rhabditida</taxon>
        <taxon>Rhabditina</taxon>
        <taxon>Rhabditomorpha</taxon>
        <taxon>Strongyloidea</taxon>
        <taxon>Ancylostomatidae</taxon>
        <taxon>Ancylostomatinae</taxon>
        <taxon>Ancylostoma</taxon>
    </lineage>
</organism>
<name>A0A368F0A2_ANCCA</name>
<dbReference type="Proteomes" id="UP000252519">
    <property type="component" value="Unassembled WGS sequence"/>
</dbReference>
<gene>
    <name evidence="1" type="ORF">ANCCAN_28783</name>
</gene>
<protein>
    <submittedName>
        <fullName evidence="1">Uncharacterized protein</fullName>
    </submittedName>
</protein>
<dbReference type="OrthoDB" id="67700at2759"/>
<evidence type="ECO:0000313" key="2">
    <source>
        <dbReference type="Proteomes" id="UP000252519"/>
    </source>
</evidence>